<dbReference type="PANTHER" id="PTHR11732">
    <property type="entry name" value="ALDO/KETO REDUCTASE"/>
    <property type="match status" value="1"/>
</dbReference>
<feature type="active site" description="Proton donor" evidence="4">
    <location>
        <position position="51"/>
    </location>
</feature>
<dbReference type="Pfam" id="PF00248">
    <property type="entry name" value="Aldo_ket_red"/>
    <property type="match status" value="1"/>
</dbReference>
<dbReference type="PRINTS" id="PR00069">
    <property type="entry name" value="ALDKETRDTASE"/>
</dbReference>
<proteinExistence type="inferred from homology"/>
<accession>A0A1Y1LLL2</accession>
<evidence type="ECO:0000259" key="7">
    <source>
        <dbReference type="Pfam" id="PF00248"/>
    </source>
</evidence>
<dbReference type="InterPro" id="IPR023210">
    <property type="entry name" value="NADP_OxRdtase_dom"/>
</dbReference>
<dbReference type="PROSITE" id="PS00798">
    <property type="entry name" value="ALDOKETO_REDUCTASE_1"/>
    <property type="match status" value="1"/>
</dbReference>
<evidence type="ECO:0000256" key="6">
    <source>
        <dbReference type="PIRSR" id="PIRSR000097-3"/>
    </source>
</evidence>
<dbReference type="AlphaFoldDB" id="A0A1Y1LLL2"/>
<dbReference type="GO" id="GO:0016491">
    <property type="term" value="F:oxidoreductase activity"/>
    <property type="evidence" value="ECO:0007669"/>
    <property type="project" value="UniProtKB-KW"/>
</dbReference>
<dbReference type="PROSITE" id="PS00062">
    <property type="entry name" value="ALDOKETO_REDUCTASE_2"/>
    <property type="match status" value="1"/>
</dbReference>
<evidence type="ECO:0000256" key="2">
    <source>
        <dbReference type="ARBA" id="ARBA00022857"/>
    </source>
</evidence>
<dbReference type="EMBL" id="GEZM01057050">
    <property type="protein sequence ID" value="JAV72477.1"/>
    <property type="molecule type" value="Transcribed_RNA"/>
</dbReference>
<dbReference type="InterPro" id="IPR036812">
    <property type="entry name" value="NAD(P)_OxRdtase_dom_sf"/>
</dbReference>
<dbReference type="PROSITE" id="PS00063">
    <property type="entry name" value="ALDOKETO_REDUCTASE_3"/>
    <property type="match status" value="1"/>
</dbReference>
<protein>
    <recommendedName>
        <fullName evidence="7">NADP-dependent oxidoreductase domain-containing protein</fullName>
    </recommendedName>
</protein>
<evidence type="ECO:0000256" key="3">
    <source>
        <dbReference type="ARBA" id="ARBA00023002"/>
    </source>
</evidence>
<dbReference type="SUPFAM" id="SSF51430">
    <property type="entry name" value="NAD(P)-linked oxidoreductase"/>
    <property type="match status" value="1"/>
</dbReference>
<keyword evidence="3" id="KW-0560">Oxidoreductase</keyword>
<comment type="similarity">
    <text evidence="1">Belongs to the aldo/keto reductase family.</text>
</comment>
<reference evidence="8" key="1">
    <citation type="journal article" date="2016" name="Sci. Rep.">
        <title>Molecular characterization of firefly nuptial gifts: a multi-omics approach sheds light on postcopulatory sexual selection.</title>
        <authorList>
            <person name="Al-Wathiqui N."/>
            <person name="Fallon T.R."/>
            <person name="South A."/>
            <person name="Weng J.K."/>
            <person name="Lewis S.M."/>
        </authorList>
    </citation>
    <scope>NUCLEOTIDE SEQUENCE</scope>
</reference>
<feature type="binding site" evidence="5">
    <location>
        <position position="113"/>
    </location>
    <ligand>
        <name>substrate</name>
    </ligand>
</feature>
<evidence type="ECO:0000313" key="8">
    <source>
        <dbReference type="EMBL" id="JAV72476.1"/>
    </source>
</evidence>
<evidence type="ECO:0000256" key="1">
    <source>
        <dbReference type="ARBA" id="ARBA00007905"/>
    </source>
</evidence>
<dbReference type="InterPro" id="IPR018170">
    <property type="entry name" value="Aldo/ket_reductase_CS"/>
</dbReference>
<dbReference type="FunFam" id="3.20.20.100:FF:000006">
    <property type="entry name" value="Aldo-keto reductase family 1 member A1"/>
    <property type="match status" value="1"/>
</dbReference>
<dbReference type="InterPro" id="IPR020471">
    <property type="entry name" value="AKR"/>
</dbReference>
<name>A0A1Y1LLL2_PHOPY</name>
<evidence type="ECO:0000256" key="5">
    <source>
        <dbReference type="PIRSR" id="PIRSR000097-2"/>
    </source>
</evidence>
<organism evidence="8">
    <name type="scientific">Photinus pyralis</name>
    <name type="common">Common eastern firefly</name>
    <name type="synonym">Lampyris pyralis</name>
    <dbReference type="NCBI Taxonomy" id="7054"/>
    <lineage>
        <taxon>Eukaryota</taxon>
        <taxon>Metazoa</taxon>
        <taxon>Ecdysozoa</taxon>
        <taxon>Arthropoda</taxon>
        <taxon>Hexapoda</taxon>
        <taxon>Insecta</taxon>
        <taxon>Pterygota</taxon>
        <taxon>Neoptera</taxon>
        <taxon>Endopterygota</taxon>
        <taxon>Coleoptera</taxon>
        <taxon>Polyphaga</taxon>
        <taxon>Elateriformia</taxon>
        <taxon>Elateroidea</taxon>
        <taxon>Lampyridae</taxon>
        <taxon>Lampyrinae</taxon>
        <taxon>Photinus</taxon>
    </lineage>
</organism>
<dbReference type="Gene3D" id="3.20.20.100">
    <property type="entry name" value="NADP-dependent oxidoreductase domain"/>
    <property type="match status" value="1"/>
</dbReference>
<dbReference type="PIRSF" id="PIRSF000097">
    <property type="entry name" value="AKR"/>
    <property type="match status" value="1"/>
</dbReference>
<keyword evidence="2" id="KW-0521">NADP</keyword>
<feature type="domain" description="NADP-dependent oxidoreductase" evidence="7">
    <location>
        <begin position="19"/>
        <end position="288"/>
    </location>
</feature>
<feature type="site" description="Lowers pKa of active site Tyr" evidence="6">
    <location>
        <position position="80"/>
    </location>
</feature>
<evidence type="ECO:0000256" key="4">
    <source>
        <dbReference type="PIRSR" id="PIRSR000097-1"/>
    </source>
</evidence>
<sequence>MVQVPTVTFNDGKKIPVIGLGTLKSTPAEVIQAVKDAIDVGYRHIDCAHVYENEKEVGAAIAAKIAEGVVKREDLFITSKLWNTFHRPEAVEPAFRRCLKELGVDYLDLYLLHWPMGFKEGDDLNPADANGIIPTDYDYVDTWKAIEEVYKKGLIKSIGISNFNKKQIERILEVCTVVPVTNQIECHPYLDQRKLSDFCYSKGITITAYSPIGAPGKARLRPEDTKPIDDKIVKDLAVKYNKTPAQILLRYQIQRNHIIIPKTVSKKRMIENISIFDFELAEKDVALLGTIDCNGRSSPFSLAKRHKFYPFHDEY</sequence>
<dbReference type="EMBL" id="GEZM01057051">
    <property type="protein sequence ID" value="JAV72476.1"/>
    <property type="molecule type" value="Transcribed_RNA"/>
</dbReference>